<protein>
    <submittedName>
        <fullName evidence="2">Helix-turn-helix transcriptional regulator</fullName>
    </submittedName>
</protein>
<dbReference type="Gene3D" id="1.10.260.40">
    <property type="entry name" value="lambda repressor-like DNA-binding domains"/>
    <property type="match status" value="1"/>
</dbReference>
<dbReference type="Pfam" id="PF19054">
    <property type="entry name" value="DUF5753"/>
    <property type="match status" value="1"/>
</dbReference>
<dbReference type="CDD" id="cd00093">
    <property type="entry name" value="HTH_XRE"/>
    <property type="match status" value="1"/>
</dbReference>
<dbReference type="InterPro" id="IPR043917">
    <property type="entry name" value="DUF5753"/>
</dbReference>
<feature type="domain" description="HTH cro/C1-type" evidence="1">
    <location>
        <begin position="21"/>
        <end position="77"/>
    </location>
</feature>
<dbReference type="PROSITE" id="PS50943">
    <property type="entry name" value="HTH_CROC1"/>
    <property type="match status" value="1"/>
</dbReference>
<evidence type="ECO:0000259" key="1">
    <source>
        <dbReference type="PROSITE" id="PS50943"/>
    </source>
</evidence>
<reference evidence="3" key="1">
    <citation type="journal article" date="2019" name="Int. J. Syst. Evol. Microbiol.">
        <title>The Global Catalogue of Microorganisms (GCM) 10K type strain sequencing project: providing services to taxonomists for standard genome sequencing and annotation.</title>
        <authorList>
            <consortium name="The Broad Institute Genomics Platform"/>
            <consortium name="The Broad Institute Genome Sequencing Center for Infectious Disease"/>
            <person name="Wu L."/>
            <person name="Ma J."/>
        </authorList>
    </citation>
    <scope>NUCLEOTIDE SEQUENCE [LARGE SCALE GENOMIC DNA]</scope>
    <source>
        <strain evidence="3">JCM 17137</strain>
    </source>
</reference>
<dbReference type="Pfam" id="PF13560">
    <property type="entry name" value="HTH_31"/>
    <property type="match status" value="1"/>
</dbReference>
<proteinExistence type="predicted"/>
<dbReference type="InterPro" id="IPR001387">
    <property type="entry name" value="Cro/C1-type_HTH"/>
</dbReference>
<dbReference type="EMBL" id="BAABDD010000005">
    <property type="protein sequence ID" value="GAA3735509.1"/>
    <property type="molecule type" value="Genomic_DNA"/>
</dbReference>
<gene>
    <name evidence="2" type="ORF">GCM10022402_14620</name>
</gene>
<organism evidence="2 3">
    <name type="scientific">Salinactinospora qingdaonensis</name>
    <dbReference type="NCBI Taxonomy" id="702744"/>
    <lineage>
        <taxon>Bacteria</taxon>
        <taxon>Bacillati</taxon>
        <taxon>Actinomycetota</taxon>
        <taxon>Actinomycetes</taxon>
        <taxon>Streptosporangiales</taxon>
        <taxon>Nocardiopsidaceae</taxon>
        <taxon>Salinactinospora</taxon>
    </lineage>
</organism>
<dbReference type="SUPFAM" id="SSF47413">
    <property type="entry name" value="lambda repressor-like DNA-binding domains"/>
    <property type="match status" value="1"/>
</dbReference>
<name>A0ABP7FB65_9ACTN</name>
<accession>A0ABP7FB65</accession>
<dbReference type="SMART" id="SM00530">
    <property type="entry name" value="HTH_XRE"/>
    <property type="match status" value="1"/>
</dbReference>
<dbReference type="InterPro" id="IPR010982">
    <property type="entry name" value="Lambda_DNA-bd_dom_sf"/>
</dbReference>
<dbReference type="RefSeq" id="WP_344968701.1">
    <property type="nucleotide sequence ID" value="NZ_BAABDD010000005.1"/>
</dbReference>
<sequence>MRRTPRNHSPTVRRRRLSALLRRLRGEAGLTLEEAAARTGIPKSRLGRIETSDLRTVKAADLDALMELYQIEDAETRQGMHDLAYDAKERGWWSRYRDVFGARALPDFETEASAIRNFECQVIPGLLQTPDYAEALSKGTGVLDADEVRRHVDARMERQQILMRFYPPDYCAILDEATLRRPSGGNEVMRQQLDHLLQMATRPNIRLHVLPFSVGMHGATIGSFAIMDFPEPLDPSIGFAETPTDSLFVENEVEIHRYNTMWNEVYNASLTPAQSMDFIAGVSATFRE</sequence>
<comment type="caution">
    <text evidence="2">The sequence shown here is derived from an EMBL/GenBank/DDBJ whole genome shotgun (WGS) entry which is preliminary data.</text>
</comment>
<evidence type="ECO:0000313" key="3">
    <source>
        <dbReference type="Proteomes" id="UP001500908"/>
    </source>
</evidence>
<dbReference type="Proteomes" id="UP001500908">
    <property type="component" value="Unassembled WGS sequence"/>
</dbReference>
<keyword evidence="3" id="KW-1185">Reference proteome</keyword>
<evidence type="ECO:0000313" key="2">
    <source>
        <dbReference type="EMBL" id="GAA3735509.1"/>
    </source>
</evidence>